<feature type="region of interest" description="Disordered" evidence="1">
    <location>
        <begin position="16"/>
        <end position="47"/>
    </location>
</feature>
<feature type="compositionally biased region" description="Basic and acidic residues" evidence="1">
    <location>
        <begin position="22"/>
        <end position="33"/>
    </location>
</feature>
<gene>
    <name evidence="2" type="ORF">HGP29_20400</name>
</gene>
<name>A0A7X8XXT9_9BACT</name>
<dbReference type="EMBL" id="JABAIL010000007">
    <property type="protein sequence ID" value="NLR93571.1"/>
    <property type="molecule type" value="Genomic_DNA"/>
</dbReference>
<sequence>MFNSYSISENTLKWGSETLFNSDKRKDNRENKNQKGKQQKLQKGKNL</sequence>
<dbReference type="AlphaFoldDB" id="A0A7X8XXT9"/>
<organism evidence="2 3">
    <name type="scientific">Flammeovirga agarivorans</name>
    <dbReference type="NCBI Taxonomy" id="2726742"/>
    <lineage>
        <taxon>Bacteria</taxon>
        <taxon>Pseudomonadati</taxon>
        <taxon>Bacteroidota</taxon>
        <taxon>Cytophagia</taxon>
        <taxon>Cytophagales</taxon>
        <taxon>Flammeovirgaceae</taxon>
        <taxon>Flammeovirga</taxon>
    </lineage>
</organism>
<proteinExistence type="predicted"/>
<dbReference type="Proteomes" id="UP000585050">
    <property type="component" value="Unassembled WGS sequence"/>
</dbReference>
<evidence type="ECO:0000256" key="1">
    <source>
        <dbReference type="SAM" id="MobiDB-lite"/>
    </source>
</evidence>
<keyword evidence="3" id="KW-1185">Reference proteome</keyword>
<accession>A0A7X8XXT9</accession>
<protein>
    <submittedName>
        <fullName evidence="2">Uncharacterized protein</fullName>
    </submittedName>
</protein>
<comment type="caution">
    <text evidence="2">The sequence shown here is derived from an EMBL/GenBank/DDBJ whole genome shotgun (WGS) entry which is preliminary data.</text>
</comment>
<evidence type="ECO:0000313" key="2">
    <source>
        <dbReference type="EMBL" id="NLR93571.1"/>
    </source>
</evidence>
<feature type="compositionally biased region" description="Basic residues" evidence="1">
    <location>
        <begin position="34"/>
        <end position="47"/>
    </location>
</feature>
<evidence type="ECO:0000313" key="3">
    <source>
        <dbReference type="Proteomes" id="UP000585050"/>
    </source>
</evidence>
<reference evidence="2 3" key="1">
    <citation type="submission" date="2020-04" db="EMBL/GenBank/DDBJ databases">
        <title>Flammeovirga sp. SR4, a novel species isolated from seawater.</title>
        <authorList>
            <person name="Wang X."/>
        </authorList>
    </citation>
    <scope>NUCLEOTIDE SEQUENCE [LARGE SCALE GENOMIC DNA]</scope>
    <source>
        <strain evidence="2 3">SR4</strain>
    </source>
</reference>